<dbReference type="EMBL" id="JASBWV010000013">
    <property type="protein sequence ID" value="KAJ9122951.1"/>
    <property type="molecule type" value="Genomic_DNA"/>
</dbReference>
<organism evidence="1 2">
    <name type="scientific">Naganishia onofrii</name>
    <dbReference type="NCBI Taxonomy" id="1851511"/>
    <lineage>
        <taxon>Eukaryota</taxon>
        <taxon>Fungi</taxon>
        <taxon>Dikarya</taxon>
        <taxon>Basidiomycota</taxon>
        <taxon>Agaricomycotina</taxon>
        <taxon>Tremellomycetes</taxon>
        <taxon>Filobasidiales</taxon>
        <taxon>Filobasidiaceae</taxon>
        <taxon>Naganishia</taxon>
    </lineage>
</organism>
<accession>A0ACC2XIT1</accession>
<comment type="caution">
    <text evidence="1">The sequence shown here is derived from an EMBL/GenBank/DDBJ whole genome shotgun (WGS) entry which is preliminary data.</text>
</comment>
<gene>
    <name evidence="1" type="ORF">QFC24_003989</name>
</gene>
<protein>
    <submittedName>
        <fullName evidence="1">Uncharacterized protein</fullName>
    </submittedName>
</protein>
<evidence type="ECO:0000313" key="1">
    <source>
        <dbReference type="EMBL" id="KAJ9122951.1"/>
    </source>
</evidence>
<proteinExistence type="predicted"/>
<dbReference type="Proteomes" id="UP001234202">
    <property type="component" value="Unassembled WGS sequence"/>
</dbReference>
<evidence type="ECO:0000313" key="2">
    <source>
        <dbReference type="Proteomes" id="UP001234202"/>
    </source>
</evidence>
<keyword evidence="2" id="KW-1185">Reference proteome</keyword>
<name>A0ACC2XIT1_9TREE</name>
<sequence length="235" mass="26109">MKMESPLLPISLPTHATNRQTKAKRTPMILVCILVGMTIVNFVNFANPSFTSGCLHAVHDKLAGWTSYSSIAAQFSKDNHRSAQRGLRVNYAYEPLGQQDSISEPGINAQEPLDIPAYLSLTADSTPRRMTGEPGIDFWDQSDVDEDLSTIFSGEEFVAQDSVRSPGHLGAGLPRFRTDRSIGDHEHPDWREVAEALEFYTSVQDDMTELTGEAQTIWQFLLASSSSTRDDEDRT</sequence>
<reference evidence="1" key="1">
    <citation type="submission" date="2023-04" db="EMBL/GenBank/DDBJ databases">
        <title>Draft Genome sequencing of Naganishia species isolated from polar environments using Oxford Nanopore Technology.</title>
        <authorList>
            <person name="Leo P."/>
            <person name="Venkateswaran K."/>
        </authorList>
    </citation>
    <scope>NUCLEOTIDE SEQUENCE</scope>
    <source>
        <strain evidence="1">DBVPG 5303</strain>
    </source>
</reference>